<dbReference type="Gene3D" id="3.90.550.10">
    <property type="entry name" value="Spore Coat Polysaccharide Biosynthesis Protein SpsA, Chain A"/>
    <property type="match status" value="1"/>
</dbReference>
<name>A0A9X3D524_9ACTN</name>
<dbReference type="PANTHER" id="PTHR22916:SF3">
    <property type="entry name" value="UDP-GLCNAC:BETAGAL BETA-1,3-N-ACETYLGLUCOSAMINYLTRANSFERASE-LIKE PROTEIN 1"/>
    <property type="match status" value="1"/>
</dbReference>
<dbReference type="InterPro" id="IPR029044">
    <property type="entry name" value="Nucleotide-diphossugar_trans"/>
</dbReference>
<proteinExistence type="predicted"/>
<dbReference type="EMBL" id="JAPKFM010000013">
    <property type="protein sequence ID" value="MCX2965150.1"/>
    <property type="molecule type" value="Genomic_DNA"/>
</dbReference>
<dbReference type="PANTHER" id="PTHR22916">
    <property type="entry name" value="GLYCOSYLTRANSFERASE"/>
    <property type="match status" value="1"/>
</dbReference>
<sequence>MAPTRIPLITILMPVYNAAGYIADAARSVMAGDHIDLELLVVDDGSTDAGMDELAALGDPRIRVVRQPNSGLIAALNTGLDEARGAYLARMDADDLSVPGRLTAQVRWLEERPTAVVCGTDYEMFGTMTGRVRMPRGDRACRERLLLASCHCGASVMMRRKVLARNGLRFDPKYPHAEDYEFFSRLAEHGELGNLPMVGYRYRTHSAQVSARHAEIQRATHLRVAAAYAERTGRRPVSEATIRQLMWPAPAPVIRTTMSTAAAAAAALRRRPGMETARFGGRRVVEATLNAVKD</sequence>
<evidence type="ECO:0000313" key="2">
    <source>
        <dbReference type="EMBL" id="MCX2965150.1"/>
    </source>
</evidence>
<dbReference type="SUPFAM" id="SSF53448">
    <property type="entry name" value="Nucleotide-diphospho-sugar transferases"/>
    <property type="match status" value="1"/>
</dbReference>
<keyword evidence="3" id="KW-1185">Reference proteome</keyword>
<accession>A0A9X3D524</accession>
<dbReference type="CDD" id="cd00761">
    <property type="entry name" value="Glyco_tranf_GTA_type"/>
    <property type="match status" value="1"/>
</dbReference>
<dbReference type="Pfam" id="PF00535">
    <property type="entry name" value="Glycos_transf_2"/>
    <property type="match status" value="1"/>
</dbReference>
<dbReference type="InterPro" id="IPR001173">
    <property type="entry name" value="Glyco_trans_2-like"/>
</dbReference>
<protein>
    <submittedName>
        <fullName evidence="2">Glycosyltransferase family A protein</fullName>
    </submittedName>
</protein>
<dbReference type="RefSeq" id="WP_235722036.1">
    <property type="nucleotide sequence ID" value="NZ_JAPKFM010000013.1"/>
</dbReference>
<evidence type="ECO:0000313" key="3">
    <source>
        <dbReference type="Proteomes" id="UP001143347"/>
    </source>
</evidence>
<comment type="caution">
    <text evidence="2">The sequence shown here is derived from an EMBL/GenBank/DDBJ whole genome shotgun (WGS) entry which is preliminary data.</text>
</comment>
<evidence type="ECO:0000259" key="1">
    <source>
        <dbReference type="Pfam" id="PF00535"/>
    </source>
</evidence>
<reference evidence="2" key="1">
    <citation type="submission" date="2022-10" db="EMBL/GenBank/DDBJ databases">
        <title>WGS of marine actinomycetes from Thailand.</title>
        <authorList>
            <person name="Thawai C."/>
        </authorList>
    </citation>
    <scope>NUCLEOTIDE SEQUENCE</scope>
    <source>
        <strain evidence="2">SW21</strain>
    </source>
</reference>
<gene>
    <name evidence="2" type="ORF">OSB52_13710</name>
</gene>
<feature type="domain" description="Glycosyltransferase 2-like" evidence="1">
    <location>
        <begin position="10"/>
        <end position="163"/>
    </location>
</feature>
<dbReference type="Proteomes" id="UP001143347">
    <property type="component" value="Unassembled WGS sequence"/>
</dbReference>
<dbReference type="AlphaFoldDB" id="A0A9X3D524"/>
<dbReference type="GO" id="GO:0016758">
    <property type="term" value="F:hexosyltransferase activity"/>
    <property type="evidence" value="ECO:0007669"/>
    <property type="project" value="UniProtKB-ARBA"/>
</dbReference>
<organism evidence="2 3">
    <name type="scientific">Gordonia aquimaris</name>
    <dbReference type="NCBI Taxonomy" id="2984863"/>
    <lineage>
        <taxon>Bacteria</taxon>
        <taxon>Bacillati</taxon>
        <taxon>Actinomycetota</taxon>
        <taxon>Actinomycetes</taxon>
        <taxon>Mycobacteriales</taxon>
        <taxon>Gordoniaceae</taxon>
        <taxon>Gordonia</taxon>
    </lineage>
</organism>